<accession>A0A6I6HB95</accession>
<proteinExistence type="predicted"/>
<gene>
    <name evidence="3" type="ORF">GOQ09_11755</name>
</gene>
<dbReference type="Proteomes" id="UP000425817">
    <property type="component" value="Chromosome"/>
</dbReference>
<reference evidence="3 4" key="1">
    <citation type="submission" date="2019-12" db="EMBL/GenBank/DDBJ databases">
        <title>Hybrid Genome Assemblies of two High G+C Isolates from Undergraduate Microbiology Courses.</title>
        <authorList>
            <person name="Ne Ville C.J."/>
            <person name="Enright D."/>
            <person name="Hernandez I."/>
            <person name="Dodsworth J."/>
            <person name="Orwin P.M."/>
        </authorList>
    </citation>
    <scope>NUCLEOTIDE SEQUENCE [LARGE SCALE GENOMIC DNA]</scope>
    <source>
        <strain evidence="3 4">CSUSB</strain>
    </source>
</reference>
<dbReference type="InterPro" id="IPR008557">
    <property type="entry name" value="PhoX"/>
</dbReference>
<dbReference type="RefSeq" id="WP_157613580.1">
    <property type="nucleotide sequence ID" value="NZ_CP046622.1"/>
</dbReference>
<dbReference type="Pfam" id="PF05787">
    <property type="entry name" value="PhoX"/>
    <property type="match status" value="1"/>
</dbReference>
<evidence type="ECO:0000313" key="3">
    <source>
        <dbReference type="EMBL" id="QGW82216.1"/>
    </source>
</evidence>
<feature type="signal peptide" evidence="2">
    <location>
        <begin position="1"/>
        <end position="27"/>
    </location>
</feature>
<evidence type="ECO:0000256" key="2">
    <source>
        <dbReference type="SAM" id="SignalP"/>
    </source>
</evidence>
<organism evidence="3 4">
    <name type="scientific">Variovorax paradoxus</name>
    <dbReference type="NCBI Taxonomy" id="34073"/>
    <lineage>
        <taxon>Bacteria</taxon>
        <taxon>Pseudomonadati</taxon>
        <taxon>Pseudomonadota</taxon>
        <taxon>Betaproteobacteria</taxon>
        <taxon>Burkholderiales</taxon>
        <taxon>Comamonadaceae</taxon>
        <taxon>Variovorax</taxon>
    </lineage>
</organism>
<dbReference type="EMBL" id="CP046622">
    <property type="protein sequence ID" value="QGW82216.1"/>
    <property type="molecule type" value="Genomic_DNA"/>
</dbReference>
<keyword evidence="2" id="KW-0732">Signal</keyword>
<feature type="region of interest" description="Disordered" evidence="1">
    <location>
        <begin position="572"/>
        <end position="617"/>
    </location>
</feature>
<dbReference type="SUPFAM" id="SSF63829">
    <property type="entry name" value="Calcium-dependent phosphotriesterase"/>
    <property type="match status" value="1"/>
</dbReference>
<dbReference type="AlphaFoldDB" id="A0A6I6HB95"/>
<dbReference type="PROSITE" id="PS51318">
    <property type="entry name" value="TAT"/>
    <property type="match status" value="1"/>
</dbReference>
<feature type="compositionally biased region" description="Basic and acidic residues" evidence="1">
    <location>
        <begin position="608"/>
        <end position="617"/>
    </location>
</feature>
<protein>
    <submittedName>
        <fullName evidence="3">DUF839 domain-containing protein</fullName>
    </submittedName>
</protein>
<evidence type="ECO:0000313" key="4">
    <source>
        <dbReference type="Proteomes" id="UP000425817"/>
    </source>
</evidence>
<sequence>MPLDRRIFLQSGAAAVVALLHGSGAHASPSRADPAMLGFTAVPVSLQDAVVVPPEYEWQLLYPWGTPTGVKGHPMPAFASDGSDSAADQALQAGMHHDGMHFFPLATPDRALLVMNHEYTDEQLLHADGVKEWTAEKVRKSLHAMGVSVIEIRRTRDGWRQVRPSPYARRVHGNTPMRIEGPAARTPLMRTQANPAGDEVFGTFANCAMGVTPWGTYLTCEENFHGYFGGPKEAAKDITPAQRRYGTVPGSQWVDYWRFDERFDMSRHPNEAHRFGWVVEIDPFDPAAKPVKRTALGRKRQESATCTLAKDQRLVVYMGDDARFEYIYKFVSHGKVSPSGGSAANSRLLDEGTLYVARFDADGRGRWLELVHGRNGLDAASGFADQAEVLIHARLAGDMVGGTRMDRPEWIAVHPQTGEVYVTLTNNSQRGEIGKPAADAANPRAANLFGGILRWREDGGDAGSEGFAWDHFALAGDPAQTDSGARYPCAHADIFGSPDGLHFDSGGLLWIQTDMSGQLIGKPPYASLGNNQMLCADPATGRIKRFLTAPNGSEVTGCVVTPDRRTLFVNIQHPGESRDDGSGTPTSAWPDGTEPGSARPRSATLAIRRRDSGIVGT</sequence>
<dbReference type="PANTHER" id="PTHR35399">
    <property type="entry name" value="SLR8030 PROTEIN"/>
    <property type="match status" value="1"/>
</dbReference>
<dbReference type="PANTHER" id="PTHR35399:SF2">
    <property type="entry name" value="DUF839 DOMAIN-CONTAINING PROTEIN"/>
    <property type="match status" value="1"/>
</dbReference>
<dbReference type="InterPro" id="IPR006311">
    <property type="entry name" value="TAT_signal"/>
</dbReference>
<feature type="chain" id="PRO_5026135712" evidence="2">
    <location>
        <begin position="28"/>
        <end position="617"/>
    </location>
</feature>
<name>A0A6I6HB95_VARPD</name>
<evidence type="ECO:0000256" key="1">
    <source>
        <dbReference type="SAM" id="MobiDB-lite"/>
    </source>
</evidence>
<dbReference type="OrthoDB" id="9801383at2"/>